<keyword evidence="2" id="KW-0812">Transmembrane</keyword>
<keyword evidence="2" id="KW-0472">Membrane</keyword>
<name>A0A4Y7Q882_9AGAM</name>
<protein>
    <recommendedName>
        <fullName evidence="3">DUF6533 domain-containing protein</fullName>
    </recommendedName>
</protein>
<dbReference type="Pfam" id="PF20151">
    <property type="entry name" value="DUF6533"/>
    <property type="match status" value="1"/>
</dbReference>
<accession>A0A4Y7Q882</accession>
<dbReference type="Proteomes" id="UP000294933">
    <property type="component" value="Unassembled WGS sequence"/>
</dbReference>
<dbReference type="STRING" id="50990.A0A4Y7Q882"/>
<proteinExistence type="predicted"/>
<feature type="transmembrane region" description="Helical" evidence="2">
    <location>
        <begin position="202"/>
        <end position="223"/>
    </location>
</feature>
<dbReference type="EMBL" id="ML170170">
    <property type="protein sequence ID" value="TDL23408.1"/>
    <property type="molecule type" value="Genomic_DNA"/>
</dbReference>
<feature type="domain" description="DUF6533" evidence="3">
    <location>
        <begin position="21"/>
        <end position="58"/>
    </location>
</feature>
<gene>
    <name evidence="4" type="ORF">BD410DRAFT_159532</name>
</gene>
<feature type="compositionally biased region" description="Low complexity" evidence="1">
    <location>
        <begin position="274"/>
        <end position="286"/>
    </location>
</feature>
<keyword evidence="5" id="KW-1185">Reference proteome</keyword>
<evidence type="ECO:0000259" key="3">
    <source>
        <dbReference type="Pfam" id="PF20151"/>
    </source>
</evidence>
<feature type="transmembrane region" description="Helical" evidence="2">
    <location>
        <begin position="156"/>
        <end position="181"/>
    </location>
</feature>
<feature type="transmembrane region" description="Helical" evidence="2">
    <location>
        <begin position="83"/>
        <end position="101"/>
    </location>
</feature>
<dbReference type="VEuPathDB" id="FungiDB:BD410DRAFT_159532"/>
<dbReference type="AlphaFoldDB" id="A0A4Y7Q882"/>
<feature type="transmembrane region" description="Helical" evidence="2">
    <location>
        <begin position="6"/>
        <end position="28"/>
    </location>
</feature>
<reference evidence="4 5" key="1">
    <citation type="submission" date="2018-06" db="EMBL/GenBank/DDBJ databases">
        <title>A transcriptomic atlas of mushroom development highlights an independent origin of complex multicellularity.</title>
        <authorList>
            <consortium name="DOE Joint Genome Institute"/>
            <person name="Krizsan K."/>
            <person name="Almasi E."/>
            <person name="Merenyi Z."/>
            <person name="Sahu N."/>
            <person name="Viragh M."/>
            <person name="Koszo T."/>
            <person name="Mondo S."/>
            <person name="Kiss B."/>
            <person name="Balint B."/>
            <person name="Kues U."/>
            <person name="Barry K."/>
            <person name="Hegedus J.C."/>
            <person name="Henrissat B."/>
            <person name="Johnson J."/>
            <person name="Lipzen A."/>
            <person name="Ohm R."/>
            <person name="Nagy I."/>
            <person name="Pangilinan J."/>
            <person name="Yan J."/>
            <person name="Xiong Y."/>
            <person name="Grigoriev I.V."/>
            <person name="Hibbett D.S."/>
            <person name="Nagy L.G."/>
        </authorList>
    </citation>
    <scope>NUCLEOTIDE SEQUENCE [LARGE SCALE GENOMIC DNA]</scope>
    <source>
        <strain evidence="4 5">SZMC22713</strain>
    </source>
</reference>
<feature type="region of interest" description="Disordered" evidence="1">
    <location>
        <begin position="273"/>
        <end position="294"/>
    </location>
</feature>
<evidence type="ECO:0000256" key="2">
    <source>
        <dbReference type="SAM" id="Phobius"/>
    </source>
</evidence>
<evidence type="ECO:0000313" key="4">
    <source>
        <dbReference type="EMBL" id="TDL23408.1"/>
    </source>
</evidence>
<evidence type="ECO:0000313" key="5">
    <source>
        <dbReference type="Proteomes" id="UP000294933"/>
    </source>
</evidence>
<sequence>MATARIGGIDLVGATVAGSGALLVYDYLFTFEREVVHVWTQKWTWGKILFILNRYLPFCDTFLAVHLLTMESSSKACLNGYKAYTWLVVFGIMTAEFILMMRTCALWSFNRSVMFGLAVMALVLYTPAVVIIQIEIRSFEYFGSPTGCVRGKTQSPIIFLAFVLLVISETVLVIMTVLRVWKLIKEVRRGRSRLLITMYHDGLIYYLYLFGMSLLNLIIPLAAPPDFSHLLVTPQRVLHSILCTRVLLHIRQGGTEPETLVITTRVDITFAPVESGESSGTETTGSGSSGYLGDIENRPVELKELKGSAKGKANVLPTDCSVAAKLPETRRRHDGAGS</sequence>
<keyword evidence="2" id="KW-1133">Transmembrane helix</keyword>
<dbReference type="OrthoDB" id="3341843at2759"/>
<evidence type="ECO:0000256" key="1">
    <source>
        <dbReference type="SAM" id="MobiDB-lite"/>
    </source>
</evidence>
<feature type="transmembrane region" description="Helical" evidence="2">
    <location>
        <begin position="113"/>
        <end position="136"/>
    </location>
</feature>
<organism evidence="4 5">
    <name type="scientific">Rickenella mellea</name>
    <dbReference type="NCBI Taxonomy" id="50990"/>
    <lineage>
        <taxon>Eukaryota</taxon>
        <taxon>Fungi</taxon>
        <taxon>Dikarya</taxon>
        <taxon>Basidiomycota</taxon>
        <taxon>Agaricomycotina</taxon>
        <taxon>Agaricomycetes</taxon>
        <taxon>Hymenochaetales</taxon>
        <taxon>Rickenellaceae</taxon>
        <taxon>Rickenella</taxon>
    </lineage>
</organism>
<dbReference type="InterPro" id="IPR045340">
    <property type="entry name" value="DUF6533"/>
</dbReference>